<evidence type="ECO:0000313" key="4">
    <source>
        <dbReference type="Proteomes" id="UP001058974"/>
    </source>
</evidence>
<dbReference type="InterPro" id="IPR051504">
    <property type="entry name" value="Plant_metabolite_acyltrans"/>
</dbReference>
<dbReference type="AlphaFoldDB" id="A0A9D5B0Y6"/>
<dbReference type="InterPro" id="IPR023213">
    <property type="entry name" value="CAT-like_dom_sf"/>
</dbReference>
<dbReference type="GO" id="GO:0016747">
    <property type="term" value="F:acyltransferase activity, transferring groups other than amino-acyl groups"/>
    <property type="evidence" value="ECO:0007669"/>
    <property type="project" value="UniProtKB-ARBA"/>
</dbReference>
<dbReference type="Gene3D" id="3.30.559.10">
    <property type="entry name" value="Chloramphenicol acetyltransferase-like domain"/>
    <property type="match status" value="1"/>
</dbReference>
<feature type="non-terminal residue" evidence="3">
    <location>
        <position position="106"/>
    </location>
</feature>
<dbReference type="Pfam" id="PF02458">
    <property type="entry name" value="Transferase"/>
    <property type="match status" value="1"/>
</dbReference>
<name>A0A9D5B0Y6_PEA</name>
<evidence type="ECO:0000256" key="1">
    <source>
        <dbReference type="ARBA" id="ARBA00022679"/>
    </source>
</evidence>
<comment type="caution">
    <text evidence="3">The sequence shown here is derived from an EMBL/GenBank/DDBJ whole genome shotgun (WGS) entry which is preliminary data.</text>
</comment>
<keyword evidence="2" id="KW-0012">Acyltransferase</keyword>
<accession>A0A9D5B0Y6</accession>
<dbReference type="Gramene" id="Psat03G0561700-T2">
    <property type="protein sequence ID" value="KAI5431497.1"/>
    <property type="gene ID" value="KIW84_035617"/>
</dbReference>
<proteinExistence type="predicted"/>
<organism evidence="3 4">
    <name type="scientific">Pisum sativum</name>
    <name type="common">Garden pea</name>
    <name type="synonym">Lathyrus oleraceus</name>
    <dbReference type="NCBI Taxonomy" id="3888"/>
    <lineage>
        <taxon>Eukaryota</taxon>
        <taxon>Viridiplantae</taxon>
        <taxon>Streptophyta</taxon>
        <taxon>Embryophyta</taxon>
        <taxon>Tracheophyta</taxon>
        <taxon>Spermatophyta</taxon>
        <taxon>Magnoliopsida</taxon>
        <taxon>eudicotyledons</taxon>
        <taxon>Gunneridae</taxon>
        <taxon>Pentapetalae</taxon>
        <taxon>rosids</taxon>
        <taxon>fabids</taxon>
        <taxon>Fabales</taxon>
        <taxon>Fabaceae</taxon>
        <taxon>Papilionoideae</taxon>
        <taxon>50 kb inversion clade</taxon>
        <taxon>NPAAA clade</taxon>
        <taxon>Hologalegina</taxon>
        <taxon>IRL clade</taxon>
        <taxon>Fabeae</taxon>
        <taxon>Lathyrus</taxon>
    </lineage>
</organism>
<protein>
    <submittedName>
        <fullName evidence="3">Uncharacterized protein</fullName>
    </submittedName>
</protein>
<keyword evidence="1" id="KW-0808">Transferase</keyword>
<dbReference type="PANTHER" id="PTHR31625">
    <property type="match status" value="1"/>
</dbReference>
<reference evidence="3 4" key="1">
    <citation type="journal article" date="2022" name="Nat. Genet.">
        <title>Improved pea reference genome and pan-genome highlight genomic features and evolutionary characteristics.</title>
        <authorList>
            <person name="Yang T."/>
            <person name="Liu R."/>
            <person name="Luo Y."/>
            <person name="Hu S."/>
            <person name="Wang D."/>
            <person name="Wang C."/>
            <person name="Pandey M.K."/>
            <person name="Ge S."/>
            <person name="Xu Q."/>
            <person name="Li N."/>
            <person name="Li G."/>
            <person name="Huang Y."/>
            <person name="Saxena R.K."/>
            <person name="Ji Y."/>
            <person name="Li M."/>
            <person name="Yan X."/>
            <person name="He Y."/>
            <person name="Liu Y."/>
            <person name="Wang X."/>
            <person name="Xiang C."/>
            <person name="Varshney R.K."/>
            <person name="Ding H."/>
            <person name="Gao S."/>
            <person name="Zong X."/>
        </authorList>
    </citation>
    <scope>NUCLEOTIDE SEQUENCE [LARGE SCALE GENOMIC DNA]</scope>
    <source>
        <strain evidence="3 4">cv. Zhongwan 6</strain>
    </source>
</reference>
<dbReference type="EMBL" id="JAMSHJ010000003">
    <property type="protein sequence ID" value="KAI5431497.1"/>
    <property type="molecule type" value="Genomic_DNA"/>
</dbReference>
<evidence type="ECO:0000256" key="2">
    <source>
        <dbReference type="ARBA" id="ARBA00023315"/>
    </source>
</evidence>
<dbReference type="Proteomes" id="UP001058974">
    <property type="component" value="Chromosome 3"/>
</dbReference>
<evidence type="ECO:0000313" key="3">
    <source>
        <dbReference type="EMBL" id="KAI5431497.1"/>
    </source>
</evidence>
<keyword evidence="4" id="KW-1185">Reference proteome</keyword>
<gene>
    <name evidence="3" type="ORF">KIW84_035617</name>
</gene>
<sequence>IHESIKMIIENDVLEGVKDGFGKLNTLKNEGYEIIGMAGSNKFEVYESDFGWGRPEKVEIVSIDRGLTIGLAESKDGRGGIEVGIVLDKHVMDVLSTLFLEGLSFD</sequence>